<reference evidence="2" key="1">
    <citation type="submission" date="2022-08" db="EMBL/GenBank/DDBJ databases">
        <authorList>
            <person name="Gutierrez-Valencia J."/>
        </authorList>
    </citation>
    <scope>NUCLEOTIDE SEQUENCE</scope>
</reference>
<evidence type="ECO:0000313" key="2">
    <source>
        <dbReference type="EMBL" id="CAI0437298.1"/>
    </source>
</evidence>
<organism evidence="2 3">
    <name type="scientific">Linum tenue</name>
    <dbReference type="NCBI Taxonomy" id="586396"/>
    <lineage>
        <taxon>Eukaryota</taxon>
        <taxon>Viridiplantae</taxon>
        <taxon>Streptophyta</taxon>
        <taxon>Embryophyta</taxon>
        <taxon>Tracheophyta</taxon>
        <taxon>Spermatophyta</taxon>
        <taxon>Magnoliopsida</taxon>
        <taxon>eudicotyledons</taxon>
        <taxon>Gunneridae</taxon>
        <taxon>Pentapetalae</taxon>
        <taxon>rosids</taxon>
        <taxon>fabids</taxon>
        <taxon>Malpighiales</taxon>
        <taxon>Linaceae</taxon>
        <taxon>Linum</taxon>
    </lineage>
</organism>
<evidence type="ECO:0000256" key="1">
    <source>
        <dbReference type="SAM" id="Phobius"/>
    </source>
</evidence>
<dbReference type="Proteomes" id="UP001154282">
    <property type="component" value="Unassembled WGS sequence"/>
</dbReference>
<dbReference type="AlphaFoldDB" id="A0AAV0LTB6"/>
<feature type="transmembrane region" description="Helical" evidence="1">
    <location>
        <begin position="20"/>
        <end position="40"/>
    </location>
</feature>
<accession>A0AAV0LTB6</accession>
<keyword evidence="1" id="KW-0812">Transmembrane</keyword>
<sequence length="86" mass="9541">DEALLKSNTVQLQFALSRYLFFPQLDLGYLSLSLLLAAHVRTRRASSCGRRQSAWVLLQVRPGGTKLHHRPLMTGMSSASNTISSL</sequence>
<dbReference type="EMBL" id="CAMGYJ010000006">
    <property type="protein sequence ID" value="CAI0437298.1"/>
    <property type="molecule type" value="Genomic_DNA"/>
</dbReference>
<proteinExistence type="predicted"/>
<name>A0AAV0LTB6_9ROSI</name>
<feature type="non-terminal residue" evidence="2">
    <location>
        <position position="1"/>
    </location>
</feature>
<keyword evidence="1" id="KW-0472">Membrane</keyword>
<keyword evidence="3" id="KW-1185">Reference proteome</keyword>
<comment type="caution">
    <text evidence="2">The sequence shown here is derived from an EMBL/GenBank/DDBJ whole genome shotgun (WGS) entry which is preliminary data.</text>
</comment>
<keyword evidence="1" id="KW-1133">Transmembrane helix</keyword>
<gene>
    <name evidence="2" type="ORF">LITE_LOCUS25414</name>
</gene>
<protein>
    <submittedName>
        <fullName evidence="2">Uncharacterized protein</fullName>
    </submittedName>
</protein>
<evidence type="ECO:0000313" key="3">
    <source>
        <dbReference type="Proteomes" id="UP001154282"/>
    </source>
</evidence>